<dbReference type="EnsemblMetazoa" id="CJA39153.1">
    <property type="protein sequence ID" value="CJA39153.1"/>
    <property type="gene ID" value="WBGene00215000"/>
</dbReference>
<dbReference type="Proteomes" id="UP000005237">
    <property type="component" value="Unassembled WGS sequence"/>
</dbReference>
<evidence type="ECO:0000313" key="2">
    <source>
        <dbReference type="Proteomes" id="UP000005237"/>
    </source>
</evidence>
<protein>
    <submittedName>
        <fullName evidence="1">Uncharacterized protein</fullName>
    </submittedName>
</protein>
<dbReference type="PANTHER" id="PTHR37432:SF1">
    <property type="entry name" value="HAT C-TERMINAL DIMERISATION DOMAIN-CONTAINING PROTEIN-RELATED"/>
    <property type="match status" value="1"/>
</dbReference>
<organism evidence="1 2">
    <name type="scientific">Caenorhabditis japonica</name>
    <dbReference type="NCBI Taxonomy" id="281687"/>
    <lineage>
        <taxon>Eukaryota</taxon>
        <taxon>Metazoa</taxon>
        <taxon>Ecdysozoa</taxon>
        <taxon>Nematoda</taxon>
        <taxon>Chromadorea</taxon>
        <taxon>Rhabditida</taxon>
        <taxon>Rhabditina</taxon>
        <taxon>Rhabditomorpha</taxon>
        <taxon>Rhabditoidea</taxon>
        <taxon>Rhabditidae</taxon>
        <taxon>Peloderinae</taxon>
        <taxon>Caenorhabditis</taxon>
    </lineage>
</organism>
<accession>A0A8R1IVF3</accession>
<keyword evidence="2" id="KW-1185">Reference proteome</keyword>
<dbReference type="InterPro" id="IPR012337">
    <property type="entry name" value="RNaseH-like_sf"/>
</dbReference>
<reference evidence="2" key="1">
    <citation type="submission" date="2010-08" db="EMBL/GenBank/DDBJ databases">
        <authorList>
            <consortium name="Caenorhabditis japonica Sequencing Consortium"/>
            <person name="Wilson R.K."/>
        </authorList>
    </citation>
    <scope>NUCLEOTIDE SEQUENCE [LARGE SCALE GENOMIC DNA]</scope>
    <source>
        <strain evidence="2">DF5081</strain>
    </source>
</reference>
<name>A0A8R1IVF3_CAEJA</name>
<dbReference type="SUPFAM" id="SSF53098">
    <property type="entry name" value="Ribonuclease H-like"/>
    <property type="match status" value="1"/>
</dbReference>
<proteinExistence type="predicted"/>
<evidence type="ECO:0000313" key="1">
    <source>
        <dbReference type="EnsemblMetazoa" id="CJA39153.1"/>
    </source>
</evidence>
<dbReference type="AlphaFoldDB" id="A0A8R1IVF3"/>
<reference evidence="1" key="2">
    <citation type="submission" date="2022-06" db="UniProtKB">
        <authorList>
            <consortium name="EnsemblMetazoa"/>
        </authorList>
    </citation>
    <scope>IDENTIFICATION</scope>
    <source>
        <strain evidence="1">DF5081</strain>
    </source>
</reference>
<dbReference type="PANTHER" id="PTHR37432">
    <property type="entry name" value="PROTEIN CBG21304"/>
    <property type="match status" value="1"/>
</dbReference>
<sequence length="154" mass="17717">MDTRWMSSVRCLKDVTSLTDEIDHCSNMLSLKGREALNELSNEYSKTVPSILAILRPLLDYNDLYQKQSEVTIRLILPTYKLLELQWQNIVKSDLSSFDKDCVDVGVLQSLAKSGTLALSHYYQEIDDVHYAAAFLTPKTKKCNILMFRNQTEY</sequence>